<dbReference type="OrthoDB" id="9151625at2"/>
<evidence type="ECO:0000313" key="2">
    <source>
        <dbReference type="EMBL" id="QDU86421.1"/>
    </source>
</evidence>
<gene>
    <name evidence="2" type="ORF">Pla163_35720</name>
</gene>
<protein>
    <submittedName>
        <fullName evidence="2">Uncharacterized protein</fullName>
    </submittedName>
</protein>
<dbReference type="EMBL" id="CP036290">
    <property type="protein sequence ID" value="QDU86421.1"/>
    <property type="molecule type" value="Genomic_DNA"/>
</dbReference>
<accession>A0A518D4L7</accession>
<name>A0A518D4L7_9BACT</name>
<evidence type="ECO:0000256" key="1">
    <source>
        <dbReference type="SAM" id="SignalP"/>
    </source>
</evidence>
<feature type="chain" id="PRO_5021849467" evidence="1">
    <location>
        <begin position="20"/>
        <end position="341"/>
    </location>
</feature>
<feature type="signal peptide" evidence="1">
    <location>
        <begin position="1"/>
        <end position="19"/>
    </location>
</feature>
<dbReference type="RefSeq" id="WP_145191605.1">
    <property type="nucleotide sequence ID" value="NZ_CP036290.1"/>
</dbReference>
<organism evidence="2 3">
    <name type="scientific">Rohdeia mirabilis</name>
    <dbReference type="NCBI Taxonomy" id="2528008"/>
    <lineage>
        <taxon>Bacteria</taxon>
        <taxon>Pseudomonadati</taxon>
        <taxon>Planctomycetota</taxon>
        <taxon>Planctomycetia</taxon>
        <taxon>Planctomycetia incertae sedis</taxon>
        <taxon>Rohdeia</taxon>
    </lineage>
</organism>
<keyword evidence="1" id="KW-0732">Signal</keyword>
<dbReference type="Proteomes" id="UP000319342">
    <property type="component" value="Chromosome"/>
</dbReference>
<dbReference type="AlphaFoldDB" id="A0A518D4L7"/>
<keyword evidence="3" id="KW-1185">Reference proteome</keyword>
<sequence length="341" mass="35111" precursor="true">MDSKIFAALVAAISLCAPAAAQEAFATAVVDYLPGPGVLPTFADPATALHGPRGCGISCGALDVVTLGVGGQLTLGFDVVIQDGPGADLIVYENPFQADEAVPPGTFTEVVFVEVSSGGPFARFPSDYGGGAGPFSPYANFGWGAYDGLASAVPTLANVRTNTIDPLNPTVAGGTAFDLAHLANDPLVLAGRVNLKAITRVRLVDCVGGIDVDSNGDTIWDSGGSSGSADIDAVSVINYRGLVDSQQPTVDLHVDAQDRPLLSISDPDGLLDLDPNTLLISINLVPLSWIELLQLGVLTLESATPESVVLRVNGSLGHSYVLAASIEDLDGHFSTDQLMVK</sequence>
<proteinExistence type="predicted"/>
<reference evidence="2 3" key="1">
    <citation type="submission" date="2019-02" db="EMBL/GenBank/DDBJ databases">
        <title>Deep-cultivation of Planctomycetes and their phenomic and genomic characterization uncovers novel biology.</title>
        <authorList>
            <person name="Wiegand S."/>
            <person name="Jogler M."/>
            <person name="Boedeker C."/>
            <person name="Pinto D."/>
            <person name="Vollmers J."/>
            <person name="Rivas-Marin E."/>
            <person name="Kohn T."/>
            <person name="Peeters S.H."/>
            <person name="Heuer A."/>
            <person name="Rast P."/>
            <person name="Oberbeckmann S."/>
            <person name="Bunk B."/>
            <person name="Jeske O."/>
            <person name="Meyerdierks A."/>
            <person name="Storesund J.E."/>
            <person name="Kallscheuer N."/>
            <person name="Luecker S."/>
            <person name="Lage O.M."/>
            <person name="Pohl T."/>
            <person name="Merkel B.J."/>
            <person name="Hornburger P."/>
            <person name="Mueller R.-W."/>
            <person name="Bruemmer F."/>
            <person name="Labrenz M."/>
            <person name="Spormann A.M."/>
            <person name="Op den Camp H."/>
            <person name="Overmann J."/>
            <person name="Amann R."/>
            <person name="Jetten M.S.M."/>
            <person name="Mascher T."/>
            <person name="Medema M.H."/>
            <person name="Devos D.P."/>
            <person name="Kaster A.-K."/>
            <person name="Ovreas L."/>
            <person name="Rohde M."/>
            <person name="Galperin M.Y."/>
            <person name="Jogler C."/>
        </authorList>
    </citation>
    <scope>NUCLEOTIDE SEQUENCE [LARGE SCALE GENOMIC DNA]</scope>
    <source>
        <strain evidence="2 3">Pla163</strain>
    </source>
</reference>
<evidence type="ECO:0000313" key="3">
    <source>
        <dbReference type="Proteomes" id="UP000319342"/>
    </source>
</evidence>